<evidence type="ECO:0000313" key="3">
    <source>
        <dbReference type="Proteomes" id="UP000183809"/>
    </source>
</evidence>
<dbReference type="GeneID" id="31013542"/>
<organism evidence="2 3">
    <name type="scientific">Diplodia corticola</name>
    <dbReference type="NCBI Taxonomy" id="236234"/>
    <lineage>
        <taxon>Eukaryota</taxon>
        <taxon>Fungi</taxon>
        <taxon>Dikarya</taxon>
        <taxon>Ascomycota</taxon>
        <taxon>Pezizomycotina</taxon>
        <taxon>Dothideomycetes</taxon>
        <taxon>Dothideomycetes incertae sedis</taxon>
        <taxon>Botryosphaeriales</taxon>
        <taxon>Botryosphaeriaceae</taxon>
        <taxon>Diplodia</taxon>
    </lineage>
</organism>
<dbReference type="OrthoDB" id="5135333at2759"/>
<dbReference type="RefSeq" id="XP_020130446.1">
    <property type="nucleotide sequence ID" value="XM_020273282.1"/>
</dbReference>
<accession>A0A1J9R1R0</accession>
<proteinExistence type="predicted"/>
<dbReference type="AlphaFoldDB" id="A0A1J9R1R0"/>
<dbReference type="Proteomes" id="UP000183809">
    <property type="component" value="Unassembled WGS sequence"/>
</dbReference>
<feature type="domain" description="Heterokaryon incompatibility" evidence="1">
    <location>
        <begin position="94"/>
        <end position="241"/>
    </location>
</feature>
<comment type="caution">
    <text evidence="2">The sequence shown here is derived from an EMBL/GenBank/DDBJ whole genome shotgun (WGS) entry which is preliminary data.</text>
</comment>
<name>A0A1J9R1R0_9PEZI</name>
<evidence type="ECO:0000259" key="1">
    <source>
        <dbReference type="Pfam" id="PF06985"/>
    </source>
</evidence>
<sequence>MATVLLDNDYCKEVQIEVNIEDLPPTSVGSRASPDHYGSPPRRIDWRRTAAWLHECRQSHDECRPKEAGSLSPNFCVIDVHEGKLVRPTLPCRYLALSYVWGSGLDRSKLIAKLSNAKSLQEPGSLQPTLLPRTIADAMVVCRELSERYLWADCLCIMQDDAEDKSEQIGMMASIYTAAQAVLVVASGSSMDQAIPGVSLDRPEKNQSRFLGLRLTESTSKEPWELLESNIWSTRGWTYQEGILPSRKLYIMDREVWFECGEVVVREDVYTDKWKGKYIKRGSKLAREPVSRWLGALHAPGRDESDDQPPWESYHQHLSRYTQRTLGDDRDIFNAFMGILNPLFNDHGGTTFGLPLANFDRALLWADKPSYKNAVSPGLRRGAPTWSWGSMHGQIIAGGQDFIGTLVRWSQYSEAERDLVEVSIPERQWPGGPGIGFIKDATCLAIAWANGLFKEPCPGYLDHNETSFEKLNEITTRIWPSPRDFPKDALEKAELDKYASLDIRKAGILCGRVQTAVLKIVRVSCVSVSRPPEGVKEDYNILDHRGDSVGLINHLPTSTLESQIGPGVLDGGTDAEFLALSVATWVCSPARLCDSPTEMRRQEWSFLDCNGRASYPYPVVNVMLVWTDEEGYSYRIGIGEVVMTKWAEAKRVVRNVALK</sequence>
<dbReference type="Pfam" id="PF06985">
    <property type="entry name" value="HET"/>
    <property type="match status" value="1"/>
</dbReference>
<dbReference type="EMBL" id="MNUE01000025">
    <property type="protein sequence ID" value="OJD34186.1"/>
    <property type="molecule type" value="Genomic_DNA"/>
</dbReference>
<dbReference type="STRING" id="236234.A0A1J9R1R0"/>
<reference evidence="2 3" key="1">
    <citation type="submission" date="2016-10" db="EMBL/GenBank/DDBJ databases">
        <title>Proteomics and genomics reveal pathogen-plant mechanisms compatible with a hemibiotrophic lifestyle of Diplodia corticola.</title>
        <authorList>
            <person name="Fernandes I."/>
            <person name="De Jonge R."/>
            <person name="Van De Peer Y."/>
            <person name="Devreese B."/>
            <person name="Alves A."/>
            <person name="Esteves A.C."/>
        </authorList>
    </citation>
    <scope>NUCLEOTIDE SEQUENCE [LARGE SCALE GENOMIC DNA]</scope>
    <source>
        <strain evidence="2 3">CBS 112549</strain>
    </source>
</reference>
<keyword evidence="3" id="KW-1185">Reference proteome</keyword>
<dbReference type="PANTHER" id="PTHR33112:SF1">
    <property type="entry name" value="HETEROKARYON INCOMPATIBILITY DOMAIN-CONTAINING PROTEIN"/>
    <property type="match status" value="1"/>
</dbReference>
<dbReference type="PANTHER" id="PTHR33112">
    <property type="entry name" value="DOMAIN PROTEIN, PUTATIVE-RELATED"/>
    <property type="match status" value="1"/>
</dbReference>
<protein>
    <submittedName>
        <fullName evidence="2">Het-domain-containing protein</fullName>
    </submittedName>
</protein>
<evidence type="ECO:0000313" key="2">
    <source>
        <dbReference type="EMBL" id="OJD34186.1"/>
    </source>
</evidence>
<gene>
    <name evidence="2" type="ORF">BKCO1_2500034</name>
</gene>
<dbReference type="InterPro" id="IPR010730">
    <property type="entry name" value="HET"/>
</dbReference>